<dbReference type="InterPro" id="IPR003838">
    <property type="entry name" value="ABC3_permease_C"/>
</dbReference>
<keyword evidence="3 6" id="KW-0812">Transmembrane</keyword>
<accession>A0A015U169</accession>
<evidence type="ECO:0000313" key="10">
    <source>
        <dbReference type="Proteomes" id="UP000020773"/>
    </source>
</evidence>
<dbReference type="AlphaFoldDB" id="A0A015U169"/>
<keyword evidence="2" id="KW-1003">Cell membrane</keyword>
<feature type="domain" description="ABC3 transporter permease C-terminal" evidence="7">
    <location>
        <begin position="279"/>
        <end position="393"/>
    </location>
</feature>
<sequence>MNYMIQHYLKTAIRNLLKYKTHSIISAICLSVGMTCFSIIHFFINEIDGASRNMPNFEQRISIRMINSNHEVGGWGWSLNTSEIRTLTEHPIPGIKQICFHSFQREDEVVFINREQEEKPYIISYMDTDPNFFSHYNASFLYGNVLPTTPEEVVLSESCARKVYGKSNPVGTLLKIVKLKESEKDKSTYYKVVNVIRNLPKTLNVETDIYFSHLREENRQQGYITEGTLETADGLNKANESLKGITTLHNNEMAYFIANKEADSYHDPQRMIGIAFITFLSSLILLSGMINFLKFIIQSFYNRNRELALRKSLGASPKSLFALLFTEAFWMLTFSLLFSLVLSECTCLLLTTYIPPKEMIPIDIQTLYGIQVKLYIGLLLICTLVMLYPIRRLQRSGLAGHMKTNSHRHLFRNIMMCVQLCVCIFFLGMSIAIHLFNSVGSVLYLPLSDKETNSTLCLEMNSVTLGKNKDAILSQIKMLPGVENISSVLMSGNYNSFLTSDYESADHRTLTVRVRQGDPSYFQFFRIPFRGEIVEPHTSNVVYISEAFQKQLENDSVSGNVKLGKENYRIAGTYKACYGENISEHNQYNISVFFPTEEASVIYIRFRDDISFGKAKSEIERVCRNYVPESLPLDIQRLDIRRSTTQGIRDLMGDASLLLGIISALLVILSIYSAISMDTVSRQKEVAIRKINGATPKVIALMFGKAYIIQFILAYTITYPLLRLLVIDITKDSPISSITGFAWGIYLFILIGLLIFVTTAYKIYRIMHLNPAEIIKNE</sequence>
<feature type="domain" description="MacB-like periplasmic core" evidence="8">
    <location>
        <begin position="475"/>
        <end position="621"/>
    </location>
</feature>
<dbReference type="PATRIC" id="fig|1339316.3.peg.2738"/>
<feature type="transmembrane region" description="Helical" evidence="6">
    <location>
        <begin position="657"/>
        <end position="677"/>
    </location>
</feature>
<dbReference type="InterPro" id="IPR050250">
    <property type="entry name" value="Macrolide_Exporter_MacB"/>
</dbReference>
<dbReference type="PANTHER" id="PTHR30572">
    <property type="entry name" value="MEMBRANE COMPONENT OF TRANSPORTER-RELATED"/>
    <property type="match status" value="1"/>
</dbReference>
<dbReference type="Proteomes" id="UP000020773">
    <property type="component" value="Unassembled WGS sequence"/>
</dbReference>
<reference evidence="9 10" key="1">
    <citation type="submission" date="2014-02" db="EMBL/GenBank/DDBJ databases">
        <authorList>
            <person name="Sears C."/>
            <person name="Carroll K."/>
            <person name="Sack B.R."/>
            <person name="Qadri F."/>
            <person name="Myers L.L."/>
            <person name="Chung G.-T."/>
            <person name="Escheverria P."/>
            <person name="Fraser C.M."/>
            <person name="Sadzewicz L."/>
            <person name="Shefchek K.A."/>
            <person name="Tallon L."/>
            <person name="Das S.P."/>
            <person name="Daugherty S."/>
            <person name="Mongodin E.F."/>
        </authorList>
    </citation>
    <scope>NUCLEOTIDE SEQUENCE [LARGE SCALE GENOMIC DNA]</scope>
    <source>
        <strain evidence="10">3998T(B)3</strain>
    </source>
</reference>
<feature type="domain" description="ABC3 transporter permease C-terminal" evidence="7">
    <location>
        <begin position="658"/>
        <end position="771"/>
    </location>
</feature>
<evidence type="ECO:0000256" key="6">
    <source>
        <dbReference type="SAM" id="Phobius"/>
    </source>
</evidence>
<evidence type="ECO:0000259" key="7">
    <source>
        <dbReference type="Pfam" id="PF02687"/>
    </source>
</evidence>
<evidence type="ECO:0000256" key="2">
    <source>
        <dbReference type="ARBA" id="ARBA00022475"/>
    </source>
</evidence>
<keyword evidence="4 6" id="KW-1133">Transmembrane helix</keyword>
<feature type="transmembrane region" description="Helical" evidence="6">
    <location>
        <begin position="698"/>
        <end position="721"/>
    </location>
</feature>
<dbReference type="GO" id="GO:0022857">
    <property type="term" value="F:transmembrane transporter activity"/>
    <property type="evidence" value="ECO:0007669"/>
    <property type="project" value="TreeGrafter"/>
</dbReference>
<dbReference type="InterPro" id="IPR025857">
    <property type="entry name" value="MacB_PCD"/>
</dbReference>
<feature type="transmembrane region" description="Helical" evidence="6">
    <location>
        <begin position="271"/>
        <end position="293"/>
    </location>
</feature>
<dbReference type="GO" id="GO:0005886">
    <property type="term" value="C:plasma membrane"/>
    <property type="evidence" value="ECO:0007669"/>
    <property type="project" value="UniProtKB-SubCell"/>
</dbReference>
<dbReference type="Pfam" id="PF12704">
    <property type="entry name" value="MacB_PCD"/>
    <property type="match status" value="1"/>
</dbReference>
<protein>
    <submittedName>
        <fullName evidence="9">FtsX-like permease family protein</fullName>
    </submittedName>
</protein>
<evidence type="ECO:0000256" key="1">
    <source>
        <dbReference type="ARBA" id="ARBA00004651"/>
    </source>
</evidence>
<dbReference type="RefSeq" id="WP_032555642.1">
    <property type="nucleotide sequence ID" value="NZ_JGDB01000172.1"/>
</dbReference>
<proteinExistence type="predicted"/>
<evidence type="ECO:0000256" key="5">
    <source>
        <dbReference type="ARBA" id="ARBA00023136"/>
    </source>
</evidence>
<feature type="transmembrane region" description="Helical" evidence="6">
    <location>
        <begin position="741"/>
        <end position="761"/>
    </location>
</feature>
<evidence type="ECO:0000259" key="8">
    <source>
        <dbReference type="Pfam" id="PF12704"/>
    </source>
</evidence>
<name>A0A015U169_BACFG</name>
<dbReference type="PANTHER" id="PTHR30572:SF18">
    <property type="entry name" value="ABC-TYPE MACROLIDE FAMILY EXPORT SYSTEM PERMEASE COMPONENT 2"/>
    <property type="match status" value="1"/>
</dbReference>
<dbReference type="Pfam" id="PF02687">
    <property type="entry name" value="FtsX"/>
    <property type="match status" value="2"/>
</dbReference>
<feature type="transmembrane region" description="Helical" evidence="6">
    <location>
        <begin position="374"/>
        <end position="390"/>
    </location>
</feature>
<comment type="subcellular location">
    <subcellularLocation>
        <location evidence="1">Cell membrane</location>
        <topology evidence="1">Multi-pass membrane protein</topology>
    </subcellularLocation>
</comment>
<organism evidence="9 10">
    <name type="scientific">Bacteroides fragilis str. 3998T(B)3</name>
    <dbReference type="NCBI Taxonomy" id="1339316"/>
    <lineage>
        <taxon>Bacteria</taxon>
        <taxon>Pseudomonadati</taxon>
        <taxon>Bacteroidota</taxon>
        <taxon>Bacteroidia</taxon>
        <taxon>Bacteroidales</taxon>
        <taxon>Bacteroidaceae</taxon>
        <taxon>Bacteroides</taxon>
    </lineage>
</organism>
<keyword evidence="5 6" id="KW-0472">Membrane</keyword>
<gene>
    <name evidence="9" type="ORF">M125_2864</name>
</gene>
<evidence type="ECO:0000256" key="3">
    <source>
        <dbReference type="ARBA" id="ARBA00022692"/>
    </source>
</evidence>
<feature type="transmembrane region" description="Helical" evidence="6">
    <location>
        <begin position="21"/>
        <end position="44"/>
    </location>
</feature>
<evidence type="ECO:0000256" key="4">
    <source>
        <dbReference type="ARBA" id="ARBA00022989"/>
    </source>
</evidence>
<comment type="caution">
    <text evidence="9">The sequence shown here is derived from an EMBL/GenBank/DDBJ whole genome shotgun (WGS) entry which is preliminary data.</text>
</comment>
<feature type="transmembrane region" description="Helical" evidence="6">
    <location>
        <begin position="328"/>
        <end position="354"/>
    </location>
</feature>
<evidence type="ECO:0000313" key="9">
    <source>
        <dbReference type="EMBL" id="EXY90444.1"/>
    </source>
</evidence>
<feature type="transmembrane region" description="Helical" evidence="6">
    <location>
        <begin position="410"/>
        <end position="436"/>
    </location>
</feature>
<dbReference type="EMBL" id="JGDB01000172">
    <property type="protein sequence ID" value="EXY90444.1"/>
    <property type="molecule type" value="Genomic_DNA"/>
</dbReference>